<accession>A0A0F9PAA6</accession>
<dbReference type="AlphaFoldDB" id="A0A0F9PAA6"/>
<evidence type="ECO:0000313" key="1">
    <source>
        <dbReference type="EMBL" id="KKM90282.1"/>
    </source>
</evidence>
<proteinExistence type="predicted"/>
<gene>
    <name evidence="1" type="ORF">LCGC14_1240130</name>
</gene>
<reference evidence="1" key="1">
    <citation type="journal article" date="2015" name="Nature">
        <title>Complex archaea that bridge the gap between prokaryotes and eukaryotes.</title>
        <authorList>
            <person name="Spang A."/>
            <person name="Saw J.H."/>
            <person name="Jorgensen S.L."/>
            <person name="Zaremba-Niedzwiedzka K."/>
            <person name="Martijn J."/>
            <person name="Lind A.E."/>
            <person name="van Eijk R."/>
            <person name="Schleper C."/>
            <person name="Guy L."/>
            <person name="Ettema T.J."/>
        </authorList>
    </citation>
    <scope>NUCLEOTIDE SEQUENCE</scope>
</reference>
<protein>
    <submittedName>
        <fullName evidence="1">Uncharacterized protein</fullName>
    </submittedName>
</protein>
<organism evidence="1">
    <name type="scientific">marine sediment metagenome</name>
    <dbReference type="NCBI Taxonomy" id="412755"/>
    <lineage>
        <taxon>unclassified sequences</taxon>
        <taxon>metagenomes</taxon>
        <taxon>ecological metagenomes</taxon>
    </lineage>
</organism>
<comment type="caution">
    <text evidence="1">The sequence shown here is derived from an EMBL/GenBank/DDBJ whole genome shotgun (WGS) entry which is preliminary data.</text>
</comment>
<name>A0A0F9PAA6_9ZZZZ</name>
<sequence length="59" mass="6762">MTSDPTTDDKDASSRMPCQGKVKIQSYVYAKAAAKRRKGRQPYRCRACRCWHVGTRRPS</sequence>
<dbReference type="EMBL" id="LAZR01006692">
    <property type="protein sequence ID" value="KKM90282.1"/>
    <property type="molecule type" value="Genomic_DNA"/>
</dbReference>